<evidence type="ECO:0000256" key="2">
    <source>
        <dbReference type="ARBA" id="ARBA00009694"/>
    </source>
</evidence>
<evidence type="ECO:0000313" key="7">
    <source>
        <dbReference type="EMBL" id="CAG5079606.1"/>
    </source>
</evidence>
<keyword evidence="4 6" id="KW-1133">Transmembrane helix</keyword>
<proteinExistence type="inferred from homology"/>
<feature type="transmembrane region" description="Helical" evidence="6">
    <location>
        <begin position="114"/>
        <end position="139"/>
    </location>
</feature>
<reference evidence="7" key="1">
    <citation type="submission" date="2021-04" db="EMBL/GenBank/DDBJ databases">
        <authorList>
            <person name="Rodrigo-Torres L."/>
            <person name="Arahal R. D."/>
            <person name="Lucena T."/>
        </authorList>
    </citation>
    <scope>NUCLEOTIDE SEQUENCE</scope>
    <source>
        <strain evidence="7">AS29M-1</strain>
    </source>
</reference>
<dbReference type="Pfam" id="PF04241">
    <property type="entry name" value="DUF423"/>
    <property type="match status" value="1"/>
</dbReference>
<comment type="subcellular location">
    <subcellularLocation>
        <location evidence="1">Membrane</location>
        <topology evidence="1">Multi-pass membrane protein</topology>
    </subcellularLocation>
</comment>
<name>A0A916N9S7_9FLAO</name>
<protein>
    <recommendedName>
        <fullName evidence="9">DUF423 domain-containing protein</fullName>
    </recommendedName>
</protein>
<evidence type="ECO:0000313" key="8">
    <source>
        <dbReference type="Proteomes" id="UP000683507"/>
    </source>
</evidence>
<comment type="similarity">
    <text evidence="2">Belongs to the UPF0382 family.</text>
</comment>
<keyword evidence="8" id="KW-1185">Reference proteome</keyword>
<dbReference type="KEGG" id="ptan:CRYO30217_00987"/>
<evidence type="ECO:0008006" key="9">
    <source>
        <dbReference type="Google" id="ProtNLM"/>
    </source>
</evidence>
<keyword evidence="5 6" id="KW-0472">Membrane</keyword>
<dbReference type="GO" id="GO:0016020">
    <property type="term" value="C:membrane"/>
    <property type="evidence" value="ECO:0007669"/>
    <property type="project" value="UniProtKB-SubCell"/>
</dbReference>
<evidence type="ECO:0000256" key="3">
    <source>
        <dbReference type="ARBA" id="ARBA00022692"/>
    </source>
</evidence>
<dbReference type="InterPro" id="IPR006696">
    <property type="entry name" value="DUF423"/>
</dbReference>
<evidence type="ECO:0000256" key="5">
    <source>
        <dbReference type="ARBA" id="ARBA00023136"/>
    </source>
</evidence>
<keyword evidence="3 6" id="KW-0812">Transmembrane</keyword>
<feature type="transmembrane region" description="Helical" evidence="6">
    <location>
        <begin position="83"/>
        <end position="102"/>
    </location>
</feature>
<sequence>MGSDSSIKRKPFLIYAILLIATGIALGAFGAHGLDGLVKEGKLDLKNLASWKTGVLYQLLMAGGLILMIMLEKNYRLNSLKTSLIILSIGVSLFAFSIYILVLNHLWNIDMVKYAMIPLTPIGGIFMITSWVLLLLNILKHKK</sequence>
<feature type="transmembrane region" description="Helical" evidence="6">
    <location>
        <begin position="54"/>
        <end position="71"/>
    </location>
</feature>
<evidence type="ECO:0000256" key="6">
    <source>
        <dbReference type="SAM" id="Phobius"/>
    </source>
</evidence>
<dbReference type="EMBL" id="OU015584">
    <property type="protein sequence ID" value="CAG5079606.1"/>
    <property type="molecule type" value="Genomic_DNA"/>
</dbReference>
<dbReference type="PANTHER" id="PTHR43461">
    <property type="entry name" value="TRANSMEMBRANE PROTEIN 256"/>
    <property type="match status" value="1"/>
</dbReference>
<dbReference type="PANTHER" id="PTHR43461:SF1">
    <property type="entry name" value="TRANSMEMBRANE PROTEIN 256"/>
    <property type="match status" value="1"/>
</dbReference>
<gene>
    <name evidence="7" type="ORF">CRYO30217_00987</name>
</gene>
<dbReference type="Proteomes" id="UP000683507">
    <property type="component" value="Chromosome"/>
</dbReference>
<organism evidence="7 8">
    <name type="scientific">Parvicella tangerina</name>
    <dbReference type="NCBI Taxonomy" id="2829795"/>
    <lineage>
        <taxon>Bacteria</taxon>
        <taxon>Pseudomonadati</taxon>
        <taxon>Bacteroidota</taxon>
        <taxon>Flavobacteriia</taxon>
        <taxon>Flavobacteriales</taxon>
        <taxon>Parvicellaceae</taxon>
        <taxon>Parvicella</taxon>
    </lineage>
</organism>
<accession>A0A916N9S7</accession>
<evidence type="ECO:0000256" key="1">
    <source>
        <dbReference type="ARBA" id="ARBA00004141"/>
    </source>
</evidence>
<evidence type="ECO:0000256" key="4">
    <source>
        <dbReference type="ARBA" id="ARBA00022989"/>
    </source>
</evidence>
<feature type="transmembrane region" description="Helical" evidence="6">
    <location>
        <begin position="12"/>
        <end position="34"/>
    </location>
</feature>
<dbReference type="AlphaFoldDB" id="A0A916N9S7"/>